<evidence type="ECO:0000313" key="2">
    <source>
        <dbReference type="EMBL" id="TGY88965.1"/>
    </source>
</evidence>
<dbReference type="AlphaFoldDB" id="A0A4S2H0C6"/>
<evidence type="ECO:0000313" key="3">
    <source>
        <dbReference type="Proteomes" id="UP000308054"/>
    </source>
</evidence>
<keyword evidence="1" id="KW-1133">Transmembrane helix</keyword>
<reference evidence="2 3" key="1">
    <citation type="journal article" date="2017" name="Int. J. Syst. Evol. Microbiol.">
        <title>Marinicauda algicola sp. nov., isolated from a marine red alga Rhodosorus marinus.</title>
        <authorList>
            <person name="Jeong S.E."/>
            <person name="Jeon S.H."/>
            <person name="Chun B.H."/>
            <person name="Kim D.W."/>
            <person name="Jeon C.O."/>
        </authorList>
    </citation>
    <scope>NUCLEOTIDE SEQUENCE [LARGE SCALE GENOMIC DNA]</scope>
    <source>
        <strain evidence="2 3">JCM 31718</strain>
    </source>
</reference>
<accession>A0A4S2H0C6</accession>
<dbReference type="EMBL" id="SRXW01000002">
    <property type="protein sequence ID" value="TGY88965.1"/>
    <property type="molecule type" value="Genomic_DNA"/>
</dbReference>
<keyword evidence="1" id="KW-0812">Transmembrane</keyword>
<gene>
    <name evidence="2" type="ORF">E5163_07470</name>
</gene>
<dbReference type="RefSeq" id="WP_135995505.1">
    <property type="nucleotide sequence ID" value="NZ_CP071057.1"/>
</dbReference>
<name>A0A4S2H0C6_9PROT</name>
<evidence type="ECO:0000256" key="1">
    <source>
        <dbReference type="SAM" id="Phobius"/>
    </source>
</evidence>
<comment type="caution">
    <text evidence="2">The sequence shown here is derived from an EMBL/GenBank/DDBJ whole genome shotgun (WGS) entry which is preliminary data.</text>
</comment>
<keyword evidence="3" id="KW-1185">Reference proteome</keyword>
<organism evidence="2 3">
    <name type="scientific">Marinicauda algicola</name>
    <dbReference type="NCBI Taxonomy" id="2029849"/>
    <lineage>
        <taxon>Bacteria</taxon>
        <taxon>Pseudomonadati</taxon>
        <taxon>Pseudomonadota</taxon>
        <taxon>Alphaproteobacteria</taxon>
        <taxon>Maricaulales</taxon>
        <taxon>Maricaulaceae</taxon>
        <taxon>Marinicauda</taxon>
    </lineage>
</organism>
<dbReference type="Proteomes" id="UP000308054">
    <property type="component" value="Unassembled WGS sequence"/>
</dbReference>
<proteinExistence type="predicted"/>
<feature type="transmembrane region" description="Helical" evidence="1">
    <location>
        <begin position="49"/>
        <end position="66"/>
    </location>
</feature>
<sequence length="78" mass="7954">MTGLTPELQIVALALAASLAVGLPVRVLGAGTTVNLLIGLSRFVRHRRLALGALALAGGLGGAWSLERVRDLATGILL</sequence>
<protein>
    <submittedName>
        <fullName evidence="2">Uncharacterized protein</fullName>
    </submittedName>
</protein>
<keyword evidence="1" id="KW-0472">Membrane</keyword>